<accession>A0A371B0E5</accession>
<sequence>MTGAISPWVWAVAAVVIAFLELPVPGNYLIWFACAAALTALVGFAIDWTLNAQLAFFSAACLISCVAGYFVYRRLALRGPDTDVVNRRDLELVGQSGLASEAFVNGHGRIRLNDTLWLAEGDEDFAAGTALTITAVHGTSLVVRRK</sequence>
<keyword evidence="4 5" id="KW-0472">Membrane</keyword>
<feature type="transmembrane region" description="Helical" evidence="5">
    <location>
        <begin position="29"/>
        <end position="46"/>
    </location>
</feature>
<comment type="caution">
    <text evidence="7">The sequence shown here is derived from an EMBL/GenBank/DDBJ whole genome shotgun (WGS) entry which is preliminary data.</text>
</comment>
<dbReference type="Pfam" id="PF01957">
    <property type="entry name" value="NfeD"/>
    <property type="match status" value="1"/>
</dbReference>
<evidence type="ECO:0000313" key="7">
    <source>
        <dbReference type="EMBL" id="RDV01069.1"/>
    </source>
</evidence>
<evidence type="ECO:0000313" key="8">
    <source>
        <dbReference type="Proteomes" id="UP000263993"/>
    </source>
</evidence>
<dbReference type="Proteomes" id="UP000263993">
    <property type="component" value="Unassembled WGS sequence"/>
</dbReference>
<keyword evidence="8" id="KW-1185">Reference proteome</keyword>
<name>A0A371B0E5_9BRAD</name>
<keyword evidence="3 5" id="KW-1133">Transmembrane helix</keyword>
<dbReference type="GO" id="GO:0005886">
    <property type="term" value="C:plasma membrane"/>
    <property type="evidence" value="ECO:0007669"/>
    <property type="project" value="TreeGrafter"/>
</dbReference>
<evidence type="ECO:0000256" key="3">
    <source>
        <dbReference type="ARBA" id="ARBA00022989"/>
    </source>
</evidence>
<evidence type="ECO:0000256" key="1">
    <source>
        <dbReference type="ARBA" id="ARBA00004141"/>
    </source>
</evidence>
<dbReference type="OrthoDB" id="9810336at2"/>
<evidence type="ECO:0000256" key="4">
    <source>
        <dbReference type="ARBA" id="ARBA00023136"/>
    </source>
</evidence>
<dbReference type="AlphaFoldDB" id="A0A371B0E5"/>
<dbReference type="Gene3D" id="2.40.50.140">
    <property type="entry name" value="Nucleic acid-binding proteins"/>
    <property type="match status" value="1"/>
</dbReference>
<dbReference type="EMBL" id="QRGO01000003">
    <property type="protein sequence ID" value="RDV01069.1"/>
    <property type="molecule type" value="Genomic_DNA"/>
</dbReference>
<dbReference type="RefSeq" id="WP_115518587.1">
    <property type="nucleotide sequence ID" value="NZ_QRGO01000003.1"/>
</dbReference>
<evidence type="ECO:0000259" key="6">
    <source>
        <dbReference type="Pfam" id="PF01957"/>
    </source>
</evidence>
<gene>
    <name evidence="7" type="ORF">DXH78_17655</name>
</gene>
<dbReference type="PANTHER" id="PTHR33507">
    <property type="entry name" value="INNER MEMBRANE PROTEIN YBBJ"/>
    <property type="match status" value="1"/>
</dbReference>
<feature type="transmembrane region" description="Helical" evidence="5">
    <location>
        <begin position="52"/>
        <end position="72"/>
    </location>
</feature>
<dbReference type="PANTHER" id="PTHR33507:SF3">
    <property type="entry name" value="INNER MEMBRANE PROTEIN YBBJ"/>
    <property type="match status" value="1"/>
</dbReference>
<organism evidence="7 8">
    <name type="scientific">Undibacter mobilis</name>
    <dbReference type="NCBI Taxonomy" id="2292256"/>
    <lineage>
        <taxon>Bacteria</taxon>
        <taxon>Pseudomonadati</taxon>
        <taxon>Pseudomonadota</taxon>
        <taxon>Alphaproteobacteria</taxon>
        <taxon>Hyphomicrobiales</taxon>
        <taxon>Nitrobacteraceae</taxon>
        <taxon>Undibacter</taxon>
    </lineage>
</organism>
<feature type="transmembrane region" description="Helical" evidence="5">
    <location>
        <begin position="6"/>
        <end position="22"/>
    </location>
</feature>
<evidence type="ECO:0000256" key="5">
    <source>
        <dbReference type="SAM" id="Phobius"/>
    </source>
</evidence>
<keyword evidence="2 5" id="KW-0812">Transmembrane</keyword>
<dbReference type="InterPro" id="IPR012340">
    <property type="entry name" value="NA-bd_OB-fold"/>
</dbReference>
<reference evidence="8" key="1">
    <citation type="submission" date="2018-08" db="EMBL/GenBank/DDBJ databases">
        <authorList>
            <person name="Kim S.-J."/>
            <person name="Jung G.-Y."/>
        </authorList>
    </citation>
    <scope>NUCLEOTIDE SEQUENCE [LARGE SCALE GENOMIC DNA]</scope>
    <source>
        <strain evidence="8">GY_H</strain>
    </source>
</reference>
<dbReference type="InterPro" id="IPR052165">
    <property type="entry name" value="Membrane_assoc_protease"/>
</dbReference>
<protein>
    <submittedName>
        <fullName evidence="7">NfeD family protein</fullName>
    </submittedName>
</protein>
<comment type="subcellular location">
    <subcellularLocation>
        <location evidence="1">Membrane</location>
        <topology evidence="1">Multi-pass membrane protein</topology>
    </subcellularLocation>
</comment>
<feature type="domain" description="NfeD-like C-terminal" evidence="6">
    <location>
        <begin position="91"/>
        <end position="145"/>
    </location>
</feature>
<proteinExistence type="predicted"/>
<dbReference type="InterPro" id="IPR002810">
    <property type="entry name" value="NfeD-like_C"/>
</dbReference>
<evidence type="ECO:0000256" key="2">
    <source>
        <dbReference type="ARBA" id="ARBA00022692"/>
    </source>
</evidence>
<dbReference type="SUPFAM" id="SSF141322">
    <property type="entry name" value="NfeD domain-like"/>
    <property type="match status" value="1"/>
</dbReference>